<feature type="region of interest" description="Disordered" evidence="1">
    <location>
        <begin position="1"/>
        <end position="36"/>
    </location>
</feature>
<comment type="caution">
    <text evidence="2">The sequence shown here is derived from an EMBL/GenBank/DDBJ whole genome shotgun (WGS) entry which is preliminary data.</text>
</comment>
<sequence>MVVKKAKSKKLSKSRKAKKKPLKKIKKKAVSKKASVKVKKKAVQKKVSVSAAKKGMVSKADYEKLKAEYKRMQNDYAECLWAFVKWCGVAFNYVGKELGEEEVKKYSEYIAEVFARPMFEKGGVHTLKTLKWFVDVLGSDFKWVEDDEKIILKGVCNSGGRLEREGISKRNKEGVSYYCSHCKQWYEDLAKQWYDLDIKFQYKPGGQGCTFTFMK</sequence>
<reference evidence="2 3" key="1">
    <citation type="journal article" date="2016" name="Nat. Commun.">
        <title>Thousands of microbial genomes shed light on interconnected biogeochemical processes in an aquifer system.</title>
        <authorList>
            <person name="Anantharaman K."/>
            <person name="Brown C.T."/>
            <person name="Hug L.A."/>
            <person name="Sharon I."/>
            <person name="Castelle C.J."/>
            <person name="Probst A.J."/>
            <person name="Thomas B.C."/>
            <person name="Singh A."/>
            <person name="Wilkins M.J."/>
            <person name="Karaoz U."/>
            <person name="Brodie E.L."/>
            <person name="Williams K.H."/>
            <person name="Hubbard S.S."/>
            <person name="Banfield J.F."/>
        </authorList>
    </citation>
    <scope>NUCLEOTIDE SEQUENCE [LARGE SCALE GENOMIC DNA]</scope>
</reference>
<protein>
    <submittedName>
        <fullName evidence="2">Uncharacterized protein</fullName>
    </submittedName>
</protein>
<organism evidence="2 3">
    <name type="scientific">Candidatus Schekmanbacteria bacterium RIFCSPLOWO2_12_FULL_38_15</name>
    <dbReference type="NCBI Taxonomy" id="1817883"/>
    <lineage>
        <taxon>Bacteria</taxon>
        <taxon>Candidatus Schekmaniibacteriota</taxon>
    </lineage>
</organism>
<dbReference type="AlphaFoldDB" id="A0A1F7SPV1"/>
<dbReference type="EMBL" id="MGDI01000003">
    <property type="protein sequence ID" value="OGL55238.1"/>
    <property type="molecule type" value="Genomic_DNA"/>
</dbReference>
<dbReference type="STRING" id="1817883.A3G31_09730"/>
<evidence type="ECO:0000256" key="1">
    <source>
        <dbReference type="SAM" id="MobiDB-lite"/>
    </source>
</evidence>
<evidence type="ECO:0000313" key="3">
    <source>
        <dbReference type="Proteomes" id="UP000178082"/>
    </source>
</evidence>
<name>A0A1F7SPV1_9BACT</name>
<gene>
    <name evidence="2" type="ORF">A3G31_09730</name>
</gene>
<dbReference type="Proteomes" id="UP000178082">
    <property type="component" value="Unassembled WGS sequence"/>
</dbReference>
<proteinExistence type="predicted"/>
<evidence type="ECO:0000313" key="2">
    <source>
        <dbReference type="EMBL" id="OGL55238.1"/>
    </source>
</evidence>
<accession>A0A1F7SPV1</accession>